<organism evidence="8 9">
    <name type="scientific">Bacillus taeanensis</name>
    <dbReference type="NCBI Taxonomy" id="273032"/>
    <lineage>
        <taxon>Bacteria</taxon>
        <taxon>Bacillati</taxon>
        <taxon>Bacillota</taxon>
        <taxon>Bacilli</taxon>
        <taxon>Bacillales</taxon>
        <taxon>Bacillaceae</taxon>
        <taxon>Bacillus</taxon>
    </lineage>
</organism>
<dbReference type="NCBIfam" id="NF000722">
    <property type="entry name" value="PRK00042.2-1"/>
    <property type="match status" value="1"/>
</dbReference>
<dbReference type="InterPro" id="IPR000652">
    <property type="entry name" value="Triosephosphate_isomerase"/>
</dbReference>
<evidence type="ECO:0000256" key="4">
    <source>
        <dbReference type="ARBA" id="ARBA00023152"/>
    </source>
</evidence>
<evidence type="ECO:0000256" key="7">
    <source>
        <dbReference type="RuleBase" id="RU363013"/>
    </source>
</evidence>
<evidence type="ECO:0000256" key="6">
    <source>
        <dbReference type="HAMAP-Rule" id="MF_00147"/>
    </source>
</evidence>
<dbReference type="PANTHER" id="PTHR21139">
    <property type="entry name" value="TRIOSEPHOSPHATE ISOMERASE"/>
    <property type="match status" value="1"/>
</dbReference>
<accession>A0A366XR85</accession>
<feature type="modified residue" description="Phosphoserine" evidence="6">
    <location>
        <position position="217"/>
    </location>
</feature>
<dbReference type="InterPro" id="IPR022896">
    <property type="entry name" value="TrioseP_Isoase_bac/euk"/>
</dbReference>
<comment type="subunit">
    <text evidence="6 7">Homodimer.</text>
</comment>
<comment type="caution">
    <text evidence="8">The sequence shown here is derived from an EMBL/GenBank/DDBJ whole genome shotgun (WGS) entry which is preliminary data.</text>
</comment>
<dbReference type="CDD" id="cd00311">
    <property type="entry name" value="TIM"/>
    <property type="match status" value="1"/>
</dbReference>
<keyword evidence="6" id="KW-0597">Phosphoprotein</keyword>
<feature type="active site" description="Electrophile" evidence="6">
    <location>
        <position position="99"/>
    </location>
</feature>
<evidence type="ECO:0000256" key="5">
    <source>
        <dbReference type="ARBA" id="ARBA00023235"/>
    </source>
</evidence>
<protein>
    <recommendedName>
        <fullName evidence="6 7">Triosephosphate isomerase</fullName>
        <shortName evidence="6">TIM</shortName>
        <shortName evidence="6">TPI</shortName>
        <ecNumber evidence="6 7">5.3.1.1</ecNumber>
    </recommendedName>
    <alternativeName>
        <fullName evidence="6">Triose-phosphate isomerase</fullName>
    </alternativeName>
</protein>
<comment type="subcellular location">
    <subcellularLocation>
        <location evidence="6 7">Cytoplasm</location>
    </subcellularLocation>
</comment>
<keyword evidence="4 6" id="KW-0324">Glycolysis</keyword>
<dbReference type="PROSITE" id="PS51440">
    <property type="entry name" value="TIM_2"/>
    <property type="match status" value="1"/>
</dbReference>
<dbReference type="Pfam" id="PF00121">
    <property type="entry name" value="TIM"/>
    <property type="match status" value="1"/>
</dbReference>
<gene>
    <name evidence="6" type="primary">tpiA</name>
    <name evidence="8" type="ORF">DS031_17105</name>
</gene>
<dbReference type="EMBL" id="QOCW01000021">
    <property type="protein sequence ID" value="RBW68407.1"/>
    <property type="molecule type" value="Genomic_DNA"/>
</dbReference>
<feature type="binding site" evidence="6">
    <location>
        <begin position="12"/>
        <end position="14"/>
    </location>
    <ligand>
        <name>substrate</name>
    </ligand>
</feature>
<dbReference type="Proteomes" id="UP000253314">
    <property type="component" value="Unassembled WGS sequence"/>
</dbReference>
<dbReference type="EC" id="5.3.1.1" evidence="6 7"/>
<evidence type="ECO:0000313" key="8">
    <source>
        <dbReference type="EMBL" id="RBW68407.1"/>
    </source>
</evidence>
<dbReference type="GO" id="GO:0005829">
    <property type="term" value="C:cytosol"/>
    <property type="evidence" value="ECO:0007669"/>
    <property type="project" value="TreeGrafter"/>
</dbReference>
<dbReference type="Gene3D" id="3.20.20.70">
    <property type="entry name" value="Aldolase class I"/>
    <property type="match status" value="1"/>
</dbReference>
<comment type="pathway">
    <text evidence="6 7">Carbohydrate degradation; glycolysis; D-glyceraldehyde 3-phosphate from glycerone phosphate: step 1/1.</text>
</comment>
<keyword evidence="3 6" id="KW-0963">Cytoplasm</keyword>
<dbReference type="GO" id="GO:0006094">
    <property type="term" value="P:gluconeogenesis"/>
    <property type="evidence" value="ECO:0007669"/>
    <property type="project" value="UniProtKB-UniRule"/>
</dbReference>
<sequence length="264" mass="29929">MYKMKKVYIGTNWKMTKTYQEGAVYCNELLKISQRLSSDIQLFVIPSYTMLSSIKEILKESTIQLGAQNMHWEEKGAYTGEISPTMLSEIGIDLVELGHSERRQYYNENDEDINKKVLAALNYEMNPLICIGENMNQKENNISVETLAAQLKVCLKNVSEEDLANIRIAYEPVWAIGENGIPASADYVNEIHNEIRSILTTLYGSKGKNIPLLYGGSVNLENFLEYLQLDNVDGLFIGRSAWDMTSFKEILSSIDNLLTEEVNS</sequence>
<dbReference type="GO" id="GO:0046166">
    <property type="term" value="P:glyceraldehyde-3-phosphate biosynthetic process"/>
    <property type="evidence" value="ECO:0007669"/>
    <property type="project" value="TreeGrafter"/>
</dbReference>
<dbReference type="NCBIfam" id="TIGR00419">
    <property type="entry name" value="tim"/>
    <property type="match status" value="1"/>
</dbReference>
<feature type="binding site" evidence="6">
    <location>
        <position position="177"/>
    </location>
    <ligand>
        <name>substrate</name>
    </ligand>
</feature>
<comment type="caution">
    <text evidence="6">Lacks conserved residue(s) required for the propagation of feature annotation.</text>
</comment>
<keyword evidence="9" id="KW-1185">Reference proteome</keyword>
<dbReference type="SUPFAM" id="SSF51351">
    <property type="entry name" value="Triosephosphate isomerase (TIM)"/>
    <property type="match status" value="1"/>
</dbReference>
<dbReference type="GO" id="GO:0004807">
    <property type="term" value="F:triose-phosphate isomerase activity"/>
    <property type="evidence" value="ECO:0007669"/>
    <property type="project" value="UniProtKB-UniRule"/>
</dbReference>
<dbReference type="GO" id="GO:0006096">
    <property type="term" value="P:glycolytic process"/>
    <property type="evidence" value="ECO:0007669"/>
    <property type="project" value="UniProtKB-UniRule"/>
</dbReference>
<dbReference type="AlphaFoldDB" id="A0A366XR85"/>
<evidence type="ECO:0000256" key="2">
    <source>
        <dbReference type="ARBA" id="ARBA00022432"/>
    </source>
</evidence>
<dbReference type="GO" id="GO:0019563">
    <property type="term" value="P:glycerol catabolic process"/>
    <property type="evidence" value="ECO:0007669"/>
    <property type="project" value="TreeGrafter"/>
</dbReference>
<comment type="function">
    <text evidence="6">Involved in the gluconeogenesis. Catalyzes stereospecifically the conversion of dihydroxyacetone phosphate (DHAP) to D-glyceraldehyde-3-phosphate (G3P).</text>
</comment>
<dbReference type="UniPathway" id="UPA00138"/>
<keyword evidence="5 6" id="KW-0413">Isomerase</keyword>
<reference evidence="8 9" key="1">
    <citation type="submission" date="2018-07" db="EMBL/GenBank/DDBJ databases">
        <title>Lottiidibacillus patelloidae gen. nov., sp. nov., isolated from the intestinal tract of a marine limpet and the reclassification of B. taeanensis BH030017T, B. algicola KMM 3737T and B. hwajinpoensis SW-72T as genus Lottiidibacillus.</title>
        <authorList>
            <person name="Liu R."/>
            <person name="Huang Z."/>
        </authorList>
    </citation>
    <scope>NUCLEOTIDE SEQUENCE [LARGE SCALE GENOMIC DNA]</scope>
    <source>
        <strain evidence="8 9">BH030017</strain>
    </source>
</reference>
<comment type="similarity">
    <text evidence="1 6 7">Belongs to the triosephosphate isomerase family.</text>
</comment>
<comment type="catalytic activity">
    <reaction evidence="6 7">
        <text>D-glyceraldehyde 3-phosphate = dihydroxyacetone phosphate</text>
        <dbReference type="Rhea" id="RHEA:18585"/>
        <dbReference type="ChEBI" id="CHEBI:57642"/>
        <dbReference type="ChEBI" id="CHEBI:59776"/>
        <dbReference type="EC" id="5.3.1.1"/>
    </reaction>
</comment>
<feature type="active site" description="Proton acceptor" evidence="6">
    <location>
        <position position="171"/>
    </location>
</feature>
<dbReference type="HAMAP" id="MF_00147_B">
    <property type="entry name" value="TIM_B"/>
    <property type="match status" value="1"/>
</dbReference>
<dbReference type="InterPro" id="IPR013785">
    <property type="entry name" value="Aldolase_TIM"/>
</dbReference>
<feature type="binding site" evidence="6">
    <location>
        <position position="217"/>
    </location>
    <ligand>
        <name>substrate</name>
    </ligand>
</feature>
<dbReference type="OrthoDB" id="9809429at2"/>
<keyword evidence="2 6" id="KW-0312">Gluconeogenesis</keyword>
<comment type="pathway">
    <text evidence="6 7">Carbohydrate biosynthesis; gluconeogenesis.</text>
</comment>
<dbReference type="PROSITE" id="PS00171">
    <property type="entry name" value="TIM_1"/>
    <property type="match status" value="1"/>
</dbReference>
<dbReference type="InterPro" id="IPR020861">
    <property type="entry name" value="Triosephosphate_isomerase_AS"/>
</dbReference>
<evidence type="ECO:0000313" key="9">
    <source>
        <dbReference type="Proteomes" id="UP000253314"/>
    </source>
</evidence>
<evidence type="ECO:0000256" key="3">
    <source>
        <dbReference type="ARBA" id="ARBA00022490"/>
    </source>
</evidence>
<dbReference type="PANTHER" id="PTHR21139:SF42">
    <property type="entry name" value="TRIOSEPHOSPHATE ISOMERASE"/>
    <property type="match status" value="1"/>
</dbReference>
<dbReference type="UniPathway" id="UPA00109">
    <property type="reaction ID" value="UER00189"/>
</dbReference>
<proteinExistence type="inferred from homology"/>
<name>A0A366XR85_9BACI</name>
<evidence type="ECO:0000256" key="1">
    <source>
        <dbReference type="ARBA" id="ARBA00007422"/>
    </source>
</evidence>
<dbReference type="InterPro" id="IPR035990">
    <property type="entry name" value="TIM_sf"/>
</dbReference>